<evidence type="ECO:0000313" key="2">
    <source>
        <dbReference type="Proteomes" id="UP000826725"/>
    </source>
</evidence>
<dbReference type="Proteomes" id="UP000826725">
    <property type="component" value="Chromosome"/>
</dbReference>
<proteinExistence type="predicted"/>
<protein>
    <submittedName>
        <fullName evidence="1">Uncharacterized protein</fullName>
    </submittedName>
</protein>
<name>A0A8D5JHG2_9BACT</name>
<organism evidence="1 2">
    <name type="scientific">Desulfomarina profundi</name>
    <dbReference type="NCBI Taxonomy" id="2772557"/>
    <lineage>
        <taxon>Bacteria</taxon>
        <taxon>Pseudomonadati</taxon>
        <taxon>Thermodesulfobacteriota</taxon>
        <taxon>Desulfobulbia</taxon>
        <taxon>Desulfobulbales</taxon>
        <taxon>Desulfobulbaceae</taxon>
        <taxon>Desulfomarina</taxon>
    </lineage>
</organism>
<reference evidence="1" key="1">
    <citation type="submission" date="2020-09" db="EMBL/GenBank/DDBJ databases">
        <title>Desulfogranum mesoprofundum gen. nov., sp. nov., a novel mesophilic, sulfate-reducing chemolithoautotroph isolated from a deep-sea hydrothermal vent chimney in the Suiyo Seamount.</title>
        <authorList>
            <person name="Hashimoto Y."/>
            <person name="Nakagawa S."/>
        </authorList>
    </citation>
    <scope>NUCLEOTIDE SEQUENCE</scope>
    <source>
        <strain evidence="1">KT2</strain>
    </source>
</reference>
<accession>A0A8D5JHG2</accession>
<keyword evidence="2" id="KW-1185">Reference proteome</keyword>
<dbReference type="KEGG" id="dbk:DGMP_21070"/>
<dbReference type="EMBL" id="AP024086">
    <property type="protein sequence ID" value="BCL61414.1"/>
    <property type="molecule type" value="Genomic_DNA"/>
</dbReference>
<dbReference type="AlphaFoldDB" id="A0A8D5JHG2"/>
<evidence type="ECO:0000313" key="1">
    <source>
        <dbReference type="EMBL" id="BCL61414.1"/>
    </source>
</evidence>
<dbReference type="RefSeq" id="WP_228853870.1">
    <property type="nucleotide sequence ID" value="NZ_AP024086.1"/>
</dbReference>
<gene>
    <name evidence="1" type="ORF">DGMP_21070</name>
</gene>
<sequence length="435" mass="49345">MNSDRKWLVFLLVAGVLFSLIPFISEASDDFTFELDEIEKSPLEWGGYVEIKLEHLDINQDGNQANLNYPKGVPATIDRFRPSLQVDGSYTAGIACFNWLFKLAGQQDNTGWTDSGDIYEVYSRVKIFENSMVDLGKKAFGWGKGYAWNPVGFVNRSKDPNDPQESLEGYVTGELELIKSFSESNSPGNMALTTLLIPVSDAINDEFGEGNGVNLAGKLYLLYQNTDIDFLFFIGGSRSSRFGVDFSRNITSNFEIHGEAAYITSKDRVLLLENGSTRHEENSVWSGLFGLRYLTANDLTSIIEYYHNGNGYTEEERVLFYRQITEGGVVVDEQTLRQLRELSLYGYSRPYAGRNYLYAKFTQKEPFDILYFTPGLTTIVNLDDQSASFTPELTYAGFTNFEIRLRFSLLTGSSLSEYGEKQIGNRIELRLRWFF</sequence>